<evidence type="ECO:0008006" key="4">
    <source>
        <dbReference type="Google" id="ProtNLM"/>
    </source>
</evidence>
<reference evidence="2" key="2">
    <citation type="submission" date="2020-09" db="EMBL/GenBank/DDBJ databases">
        <authorList>
            <person name="Sun Q."/>
            <person name="Ohkuma M."/>
        </authorList>
    </citation>
    <scope>NUCLEOTIDE SEQUENCE</scope>
    <source>
        <strain evidence="2">JCM 4646</strain>
    </source>
</reference>
<dbReference type="Proteomes" id="UP000617734">
    <property type="component" value="Unassembled WGS sequence"/>
</dbReference>
<dbReference type="RefSeq" id="WP_190210748.1">
    <property type="nucleotide sequence ID" value="NZ_BNBO01000009.1"/>
</dbReference>
<gene>
    <name evidence="2" type="ORF">GCM10018781_23320</name>
</gene>
<sequence length="73" mass="7961">MTTEPADPEQVSEYDLLREIDPEVPTADAAEQARELLPHGDDDPARAPGPDVPEADAAEQARLVETPEEDDPR</sequence>
<feature type="region of interest" description="Disordered" evidence="1">
    <location>
        <begin position="1"/>
        <end position="73"/>
    </location>
</feature>
<proteinExistence type="predicted"/>
<reference evidence="2" key="1">
    <citation type="journal article" date="2014" name="Int. J. Syst. Evol. Microbiol.">
        <title>Complete genome sequence of Corynebacterium casei LMG S-19264T (=DSM 44701T), isolated from a smear-ripened cheese.</title>
        <authorList>
            <consortium name="US DOE Joint Genome Institute (JGI-PGF)"/>
            <person name="Walter F."/>
            <person name="Albersmeier A."/>
            <person name="Kalinowski J."/>
            <person name="Ruckert C."/>
        </authorList>
    </citation>
    <scope>NUCLEOTIDE SEQUENCE</scope>
    <source>
        <strain evidence="2">JCM 4646</strain>
    </source>
</reference>
<organism evidence="2 3">
    <name type="scientific">Kitasatospora indigofera</name>
    <dbReference type="NCBI Taxonomy" id="67307"/>
    <lineage>
        <taxon>Bacteria</taxon>
        <taxon>Bacillati</taxon>
        <taxon>Actinomycetota</taxon>
        <taxon>Actinomycetes</taxon>
        <taxon>Kitasatosporales</taxon>
        <taxon>Streptomycetaceae</taxon>
        <taxon>Kitasatospora</taxon>
    </lineage>
</organism>
<evidence type="ECO:0000313" key="2">
    <source>
        <dbReference type="EMBL" id="GHH67675.1"/>
    </source>
</evidence>
<accession>A0A919FKW2</accession>
<evidence type="ECO:0000256" key="1">
    <source>
        <dbReference type="SAM" id="MobiDB-lite"/>
    </source>
</evidence>
<evidence type="ECO:0000313" key="3">
    <source>
        <dbReference type="Proteomes" id="UP000617734"/>
    </source>
</evidence>
<name>A0A919FKW2_9ACTN</name>
<feature type="compositionally biased region" description="Basic and acidic residues" evidence="1">
    <location>
        <begin position="31"/>
        <end position="45"/>
    </location>
</feature>
<protein>
    <recommendedName>
        <fullName evidence="4">DUF5709 domain-containing protein</fullName>
    </recommendedName>
</protein>
<dbReference type="EMBL" id="BNBO01000009">
    <property type="protein sequence ID" value="GHH67675.1"/>
    <property type="molecule type" value="Genomic_DNA"/>
</dbReference>
<dbReference type="AlphaFoldDB" id="A0A919FKW2"/>
<feature type="compositionally biased region" description="Acidic residues" evidence="1">
    <location>
        <begin position="1"/>
        <end position="12"/>
    </location>
</feature>
<dbReference type="GeneID" id="95352790"/>
<keyword evidence="3" id="KW-1185">Reference proteome</keyword>
<comment type="caution">
    <text evidence="2">The sequence shown here is derived from an EMBL/GenBank/DDBJ whole genome shotgun (WGS) entry which is preliminary data.</text>
</comment>